<keyword evidence="2" id="KW-0229">DNA integration</keyword>
<dbReference type="Pfam" id="PF14657">
    <property type="entry name" value="Arm-DNA-bind_4"/>
    <property type="match status" value="1"/>
</dbReference>
<dbReference type="InterPro" id="IPR044068">
    <property type="entry name" value="CB"/>
</dbReference>
<feature type="domain" description="Core-binding (CB)" evidence="7">
    <location>
        <begin position="59"/>
        <end position="140"/>
    </location>
</feature>
<dbReference type="GO" id="GO:0003677">
    <property type="term" value="F:DNA binding"/>
    <property type="evidence" value="ECO:0007669"/>
    <property type="project" value="UniProtKB-UniRule"/>
</dbReference>
<name>A0A5P5ZJT1_9LACO</name>
<dbReference type="InterPro" id="IPR010998">
    <property type="entry name" value="Integrase_recombinase_N"/>
</dbReference>
<feature type="domain" description="Tyr recombinase" evidence="6">
    <location>
        <begin position="163"/>
        <end position="327"/>
    </location>
</feature>
<evidence type="ECO:0000256" key="2">
    <source>
        <dbReference type="ARBA" id="ARBA00022908"/>
    </source>
</evidence>
<comment type="similarity">
    <text evidence="1">Belongs to the 'phage' integrase family.</text>
</comment>
<dbReference type="PROSITE" id="PS51898">
    <property type="entry name" value="TYR_RECOMBINASE"/>
    <property type="match status" value="1"/>
</dbReference>
<dbReference type="InterPro" id="IPR002104">
    <property type="entry name" value="Integrase_catalytic"/>
</dbReference>
<dbReference type="InterPro" id="IPR050808">
    <property type="entry name" value="Phage_Integrase"/>
</dbReference>
<evidence type="ECO:0000259" key="7">
    <source>
        <dbReference type="PROSITE" id="PS51900"/>
    </source>
</evidence>
<proteinExistence type="inferred from homology"/>
<dbReference type="PANTHER" id="PTHR30629">
    <property type="entry name" value="PROPHAGE INTEGRASE"/>
    <property type="match status" value="1"/>
</dbReference>
<dbReference type="InterPro" id="IPR013762">
    <property type="entry name" value="Integrase-like_cat_sf"/>
</dbReference>
<dbReference type="Pfam" id="PF00589">
    <property type="entry name" value="Phage_integrase"/>
    <property type="match status" value="1"/>
</dbReference>
<dbReference type="EMBL" id="CP044496">
    <property type="protein sequence ID" value="QFG51925.1"/>
    <property type="molecule type" value="Genomic_DNA"/>
</dbReference>
<evidence type="ECO:0000313" key="9">
    <source>
        <dbReference type="Proteomes" id="UP000325393"/>
    </source>
</evidence>
<protein>
    <submittedName>
        <fullName evidence="8">Tyrosine-type recombinase/integrase</fullName>
    </submittedName>
</protein>
<evidence type="ECO:0000256" key="1">
    <source>
        <dbReference type="ARBA" id="ARBA00008857"/>
    </source>
</evidence>
<dbReference type="Proteomes" id="UP000325393">
    <property type="component" value="Chromosome"/>
</dbReference>
<dbReference type="Gene3D" id="1.10.150.130">
    <property type="match status" value="1"/>
</dbReference>
<evidence type="ECO:0000256" key="3">
    <source>
        <dbReference type="ARBA" id="ARBA00023125"/>
    </source>
</evidence>
<evidence type="ECO:0000256" key="4">
    <source>
        <dbReference type="ARBA" id="ARBA00023172"/>
    </source>
</evidence>
<dbReference type="GO" id="GO:0006310">
    <property type="term" value="P:DNA recombination"/>
    <property type="evidence" value="ECO:0007669"/>
    <property type="project" value="UniProtKB-KW"/>
</dbReference>
<evidence type="ECO:0000256" key="5">
    <source>
        <dbReference type="PROSITE-ProRule" id="PRU01248"/>
    </source>
</evidence>
<keyword evidence="4" id="KW-0233">DNA recombination</keyword>
<accession>A0A5P5ZJT1</accession>
<dbReference type="GeneID" id="78212937"/>
<evidence type="ECO:0000259" key="6">
    <source>
        <dbReference type="PROSITE" id="PS51898"/>
    </source>
</evidence>
<organism evidence="8 9">
    <name type="scientific">Lactobacillus acetotolerans</name>
    <dbReference type="NCBI Taxonomy" id="1600"/>
    <lineage>
        <taxon>Bacteria</taxon>
        <taxon>Bacillati</taxon>
        <taxon>Bacillota</taxon>
        <taxon>Bacilli</taxon>
        <taxon>Lactobacillales</taxon>
        <taxon>Lactobacillaceae</taxon>
        <taxon>Lactobacillus</taxon>
    </lineage>
</organism>
<evidence type="ECO:0000313" key="8">
    <source>
        <dbReference type="EMBL" id="QFG51925.1"/>
    </source>
</evidence>
<dbReference type="Gene3D" id="1.10.443.10">
    <property type="entry name" value="Intergrase catalytic core"/>
    <property type="match status" value="1"/>
</dbReference>
<dbReference type="PANTHER" id="PTHR30629:SF6">
    <property type="entry name" value="PROPHAGE INTEGRASE INTA-RELATED"/>
    <property type="match status" value="1"/>
</dbReference>
<sequence length="327" mass="38292">MAYFMKRGNAWQAQISWYGIHNERKYKTKSGFPTKRQAKEWANKMEVAKSENAISNKDPIFAEYFRDWYTTYKTPNKSRNTKVRYNTIYKKISKEFGSTKLSKINRHSYQAFMNKYGKTHAKDTVYKTNGTIRTCVSDAVSDGIIHINFTNRINLIWNSERTRKIDYLNYKELQELKDSLLKNIKPSYISRYMLITAIYTGMRPGEIDVLTWKDIDFKHETININKSFNHDKNKIENYDSSEADKSTKNTNSVRIIKLNKEFLNIISNLKQNNHSKLFIDLNGTDPIEYSLDDPKYKDLFDSVKASATGTINPNSANLPLYKFTFKV</sequence>
<dbReference type="Pfam" id="PF14659">
    <property type="entry name" value="Phage_int_SAM_3"/>
    <property type="match status" value="1"/>
</dbReference>
<dbReference type="InterPro" id="IPR028259">
    <property type="entry name" value="AP2-like_int_N"/>
</dbReference>
<dbReference type="SUPFAM" id="SSF56349">
    <property type="entry name" value="DNA breaking-rejoining enzymes"/>
    <property type="match status" value="1"/>
</dbReference>
<dbReference type="InterPro" id="IPR011010">
    <property type="entry name" value="DNA_brk_join_enz"/>
</dbReference>
<gene>
    <name evidence="8" type="ORF">LA749_08050</name>
</gene>
<reference evidence="8 9" key="1">
    <citation type="submission" date="2019-09" db="EMBL/GenBank/DDBJ databases">
        <title>Genome sequencing of Lactobacillus acetotolerans.</title>
        <authorList>
            <person name="Kim K."/>
        </authorList>
    </citation>
    <scope>NUCLEOTIDE SEQUENCE [LARGE SCALE GENOMIC DNA]</scope>
    <source>
        <strain evidence="8 9">LA749</strain>
    </source>
</reference>
<dbReference type="PROSITE" id="PS51900">
    <property type="entry name" value="CB"/>
    <property type="match status" value="1"/>
</dbReference>
<dbReference type="InterPro" id="IPR004107">
    <property type="entry name" value="Integrase_SAM-like_N"/>
</dbReference>
<dbReference type="AlphaFoldDB" id="A0A5P5ZJT1"/>
<dbReference type="RefSeq" id="WP_056969945.1">
    <property type="nucleotide sequence ID" value="NZ_CP044496.1"/>
</dbReference>
<dbReference type="GO" id="GO:0015074">
    <property type="term" value="P:DNA integration"/>
    <property type="evidence" value="ECO:0007669"/>
    <property type="project" value="UniProtKB-KW"/>
</dbReference>
<keyword evidence="3 5" id="KW-0238">DNA-binding</keyword>